<name>A0A6J4TQ18_9ACTN</name>
<dbReference type="Pfam" id="PF01391">
    <property type="entry name" value="Collagen"/>
    <property type="match status" value="1"/>
</dbReference>
<feature type="compositionally biased region" description="Low complexity" evidence="1">
    <location>
        <begin position="88"/>
        <end position="102"/>
    </location>
</feature>
<feature type="region of interest" description="Disordered" evidence="1">
    <location>
        <begin position="60"/>
        <end position="106"/>
    </location>
</feature>
<sequence>MIVALVALFVALGGSGYAAVAINGKNIKNRSIAAIKLKREVLTSREVKNGSLLAADLKAGQLRSGPPGPAGPQGVPGAPGVPAPPGAPGAQGPAGAPGSPGATNVTLRRGTPAQVAAGSVQDASARCLEGERATGGANITVDQAGAGSTGSFVINSSPILVGGEGPVADVPVGWRTRVKNTAATGTDTLFAFVVCARP</sequence>
<protein>
    <recommendedName>
        <fullName evidence="3">Phage tail fiber protein</fullName>
    </recommendedName>
</protein>
<evidence type="ECO:0000313" key="2">
    <source>
        <dbReference type="EMBL" id="CAA9529182.1"/>
    </source>
</evidence>
<accession>A0A6J4TQ18</accession>
<gene>
    <name evidence="2" type="ORF">AVDCRST_MAG67-3973</name>
</gene>
<evidence type="ECO:0008006" key="3">
    <source>
        <dbReference type="Google" id="ProtNLM"/>
    </source>
</evidence>
<dbReference type="AlphaFoldDB" id="A0A6J4TQ18"/>
<reference evidence="2" key="1">
    <citation type="submission" date="2020-02" db="EMBL/GenBank/DDBJ databases">
        <authorList>
            <person name="Meier V. D."/>
        </authorList>
    </citation>
    <scope>NUCLEOTIDE SEQUENCE</scope>
    <source>
        <strain evidence="2">AVDCRST_MAG67</strain>
    </source>
</reference>
<evidence type="ECO:0000256" key="1">
    <source>
        <dbReference type="SAM" id="MobiDB-lite"/>
    </source>
</evidence>
<dbReference type="EMBL" id="CADCVQ010000163">
    <property type="protein sequence ID" value="CAA9529182.1"/>
    <property type="molecule type" value="Genomic_DNA"/>
</dbReference>
<proteinExistence type="predicted"/>
<dbReference type="InterPro" id="IPR008160">
    <property type="entry name" value="Collagen"/>
</dbReference>
<organism evidence="2">
    <name type="scientific">uncultured Solirubrobacteraceae bacterium</name>
    <dbReference type="NCBI Taxonomy" id="1162706"/>
    <lineage>
        <taxon>Bacteria</taxon>
        <taxon>Bacillati</taxon>
        <taxon>Actinomycetota</taxon>
        <taxon>Thermoleophilia</taxon>
        <taxon>Solirubrobacterales</taxon>
        <taxon>Solirubrobacteraceae</taxon>
        <taxon>environmental samples</taxon>
    </lineage>
</organism>